<sequence>MATSGARTVKRKSDNANGGSVKKFRPSFSDTITVLAGDEEVDFTVHRDLICNRSGFFKGACARGWKAAKEKTVRLPNLSAENFGIYLEALYDGSVDLSLRATDLATSELSEDGHAQLTDGGPKLQLLTLEVLCRCWTDGDFLQDHSYQNAVMDTIIRRDNRYCIKPRIVGFILENTQPLSGLQKWLADAMVPLLGVESFRRLKDILPAEFVMEMFMRTLDCRRTPKWAGRCKYHEHADDDMQCV</sequence>
<proteinExistence type="predicted"/>
<evidence type="ECO:0000313" key="4">
    <source>
        <dbReference type="Proteomes" id="UP001324427"/>
    </source>
</evidence>
<dbReference type="Proteomes" id="UP001324427">
    <property type="component" value="Unassembled WGS sequence"/>
</dbReference>
<evidence type="ECO:0000256" key="1">
    <source>
        <dbReference type="SAM" id="MobiDB-lite"/>
    </source>
</evidence>
<organism evidence="3 4">
    <name type="scientific">Oleoguttula mirabilis</name>
    <dbReference type="NCBI Taxonomy" id="1507867"/>
    <lineage>
        <taxon>Eukaryota</taxon>
        <taxon>Fungi</taxon>
        <taxon>Dikarya</taxon>
        <taxon>Ascomycota</taxon>
        <taxon>Pezizomycotina</taxon>
        <taxon>Dothideomycetes</taxon>
        <taxon>Dothideomycetidae</taxon>
        <taxon>Mycosphaerellales</taxon>
        <taxon>Teratosphaeriaceae</taxon>
        <taxon>Oleoguttula</taxon>
    </lineage>
</organism>
<feature type="region of interest" description="Disordered" evidence="1">
    <location>
        <begin position="1"/>
        <end position="21"/>
    </location>
</feature>
<feature type="domain" description="BTB" evidence="2">
    <location>
        <begin position="29"/>
        <end position="99"/>
    </location>
</feature>
<dbReference type="InterPro" id="IPR000210">
    <property type="entry name" value="BTB/POZ_dom"/>
</dbReference>
<accession>A0AAV9JDP0</accession>
<keyword evidence="4" id="KW-1185">Reference proteome</keyword>
<evidence type="ECO:0000259" key="2">
    <source>
        <dbReference type="PROSITE" id="PS50097"/>
    </source>
</evidence>
<reference evidence="3 4" key="1">
    <citation type="submission" date="2021-11" db="EMBL/GenBank/DDBJ databases">
        <title>Black yeast isolated from Biological Soil Crust.</title>
        <authorList>
            <person name="Kurbessoian T."/>
        </authorList>
    </citation>
    <scope>NUCLEOTIDE SEQUENCE [LARGE SCALE GENOMIC DNA]</scope>
    <source>
        <strain evidence="3 4">CCFEE 5522</strain>
    </source>
</reference>
<evidence type="ECO:0000313" key="3">
    <source>
        <dbReference type="EMBL" id="KAK4543405.1"/>
    </source>
</evidence>
<dbReference type="CDD" id="cd18186">
    <property type="entry name" value="BTB_POZ_ZBTB_KLHL-like"/>
    <property type="match status" value="1"/>
</dbReference>
<comment type="caution">
    <text evidence="3">The sequence shown here is derived from an EMBL/GenBank/DDBJ whole genome shotgun (WGS) entry which is preliminary data.</text>
</comment>
<dbReference type="SUPFAM" id="SSF54695">
    <property type="entry name" value="POZ domain"/>
    <property type="match status" value="1"/>
</dbReference>
<name>A0AAV9JDP0_9PEZI</name>
<dbReference type="Pfam" id="PF00651">
    <property type="entry name" value="BTB"/>
    <property type="match status" value="1"/>
</dbReference>
<protein>
    <recommendedName>
        <fullName evidence="2">BTB domain-containing protein</fullName>
    </recommendedName>
</protein>
<dbReference type="PANTHER" id="PTHR47843">
    <property type="entry name" value="BTB DOMAIN-CONTAINING PROTEIN-RELATED"/>
    <property type="match status" value="1"/>
</dbReference>
<dbReference type="EMBL" id="JAVFHQ010000032">
    <property type="protein sequence ID" value="KAK4543405.1"/>
    <property type="molecule type" value="Genomic_DNA"/>
</dbReference>
<dbReference type="PANTHER" id="PTHR47843:SF2">
    <property type="entry name" value="BTB DOMAIN-CONTAINING PROTEIN"/>
    <property type="match status" value="1"/>
</dbReference>
<dbReference type="InterPro" id="IPR011333">
    <property type="entry name" value="SKP1/BTB/POZ_sf"/>
</dbReference>
<dbReference type="AlphaFoldDB" id="A0AAV9JDP0"/>
<dbReference type="Gene3D" id="3.30.710.10">
    <property type="entry name" value="Potassium Channel Kv1.1, Chain A"/>
    <property type="match status" value="1"/>
</dbReference>
<gene>
    <name evidence="3" type="ORF">LTR36_005548</name>
</gene>
<dbReference type="PROSITE" id="PS50097">
    <property type="entry name" value="BTB"/>
    <property type="match status" value="1"/>
</dbReference>